<dbReference type="EMBL" id="CP013118">
    <property type="protein sequence ID" value="ALO16594.1"/>
    <property type="molecule type" value="Genomic_DNA"/>
</dbReference>
<evidence type="ECO:0000256" key="1">
    <source>
        <dbReference type="SAM" id="Phobius"/>
    </source>
</evidence>
<dbReference type="STRING" id="1307839.L21SP5_02974"/>
<evidence type="ECO:0000313" key="2">
    <source>
        <dbReference type="EMBL" id="ALO16594.1"/>
    </source>
</evidence>
<accession>A0A0S2I2R1</accession>
<dbReference type="AlphaFoldDB" id="A0A0S2I2R1"/>
<sequence length="243" mass="28533">MNRNKTIKTLILALILFVVIYIIIYTIFIIEGPFPIGKGIEKSDWLIFTSGYLTLIGTLIITFAVYYQNKKFKEIEFEKARYSQLPYFKLIKAEIDKEFELLEEGYLLDCPSLVNENDVLKWYGKETNGNVAVCPKNKIKFEAVYKIKNFGIGTAMKVSLKHNDNEYHYKEHLKIDDSVFFRIDIGNLKKESQSLILTFHFYDIYNNEYKQKLICDFKIEGSTFSFGISQKQFEPELIKNTKR</sequence>
<protein>
    <submittedName>
        <fullName evidence="2">Uncharacterized protein</fullName>
    </submittedName>
</protein>
<dbReference type="RefSeq" id="WP_057953954.1">
    <property type="nucleotide sequence ID" value="NZ_CP013118.1"/>
</dbReference>
<proteinExistence type="predicted"/>
<name>A0A0S2I2R1_9BACT</name>
<keyword evidence="1" id="KW-0472">Membrane</keyword>
<feature type="transmembrane region" description="Helical" evidence="1">
    <location>
        <begin position="45"/>
        <end position="67"/>
    </location>
</feature>
<dbReference type="Proteomes" id="UP000064893">
    <property type="component" value="Chromosome"/>
</dbReference>
<reference evidence="2 3" key="1">
    <citation type="submission" date="2015-11" db="EMBL/GenBank/DDBJ databases">
        <title>Description and complete genome sequence of a novel strain predominating in hypersaline microbial mats and representing a new family of the Bacteriodetes phylum.</title>
        <authorList>
            <person name="Spring S."/>
            <person name="Bunk B."/>
            <person name="Sproer C."/>
            <person name="Klenk H.-P."/>
        </authorList>
    </citation>
    <scope>NUCLEOTIDE SEQUENCE [LARGE SCALE GENOMIC DNA]</scope>
    <source>
        <strain evidence="2 3">L21-Spi-D4</strain>
    </source>
</reference>
<feature type="transmembrane region" description="Helical" evidence="1">
    <location>
        <begin position="9"/>
        <end position="30"/>
    </location>
</feature>
<keyword evidence="3" id="KW-1185">Reference proteome</keyword>
<organism evidence="2 3">
    <name type="scientific">Salinivirga cyanobacteriivorans</name>
    <dbReference type="NCBI Taxonomy" id="1307839"/>
    <lineage>
        <taxon>Bacteria</taxon>
        <taxon>Pseudomonadati</taxon>
        <taxon>Bacteroidota</taxon>
        <taxon>Bacteroidia</taxon>
        <taxon>Bacteroidales</taxon>
        <taxon>Salinivirgaceae</taxon>
        <taxon>Salinivirga</taxon>
    </lineage>
</organism>
<evidence type="ECO:0000313" key="3">
    <source>
        <dbReference type="Proteomes" id="UP000064893"/>
    </source>
</evidence>
<dbReference type="KEGG" id="blq:L21SP5_02974"/>
<keyword evidence="1" id="KW-0812">Transmembrane</keyword>
<keyword evidence="1" id="KW-1133">Transmembrane helix</keyword>
<gene>
    <name evidence="2" type="ORF">L21SP5_02974</name>
</gene>